<dbReference type="RefSeq" id="WP_014751275.1">
    <property type="nucleotide sequence ID" value="NC_017964.1"/>
</dbReference>
<gene>
    <name evidence="1" type="ordered locus">TKWG_16075</name>
</gene>
<reference evidence="2" key="2">
    <citation type="journal article" date="2013" name="PLoS ONE">
        <title>Genome implosion elicits host-confinement in Alcaligenaceae: evidence from the comparative genomics of Tetrathiobacter kashmirensis, a pathogen in the making.</title>
        <authorList>
            <person name="Ghosh W."/>
            <person name="Alam M."/>
            <person name="Roy C."/>
            <person name="Pyne P."/>
            <person name="George A."/>
            <person name="Chakraborty R."/>
            <person name="Majumder S."/>
            <person name="Agarwal A."/>
            <person name="Chakraborty S."/>
            <person name="Majumdar S."/>
            <person name="Gupta S.K."/>
        </authorList>
    </citation>
    <scope>NUCLEOTIDE SEQUENCE [LARGE SCALE GENOMIC DNA]</scope>
    <source>
        <strain evidence="2">WT001</strain>
    </source>
</reference>
<sequence length="61" mass="6524">MKATLLHGTHDWICPAANVHLLQRFLPGADVHWVPGGTHTPSDPLILAALTQTMAQLSDAS</sequence>
<keyword evidence="2" id="KW-1185">Reference proteome</keyword>
<evidence type="ECO:0008006" key="3">
    <source>
        <dbReference type="Google" id="ProtNLM"/>
    </source>
</evidence>
<dbReference type="InterPro" id="IPR029058">
    <property type="entry name" value="AB_hydrolase_fold"/>
</dbReference>
<dbReference type="KEGG" id="aka:TKWG_16075"/>
<dbReference type="HOGENOM" id="CLU_2912094_0_0_4"/>
<dbReference type="EMBL" id="CP003555">
    <property type="protein sequence ID" value="AFK63184.1"/>
    <property type="molecule type" value="Genomic_DNA"/>
</dbReference>
<organism evidence="1 2">
    <name type="scientific">Advenella kashmirensis (strain DSM 17095 / LMG 22695 / WT001)</name>
    <name type="common">Tetrathiobacter kashmirensis</name>
    <dbReference type="NCBI Taxonomy" id="1036672"/>
    <lineage>
        <taxon>Bacteria</taxon>
        <taxon>Pseudomonadati</taxon>
        <taxon>Pseudomonadota</taxon>
        <taxon>Betaproteobacteria</taxon>
        <taxon>Burkholderiales</taxon>
        <taxon>Alcaligenaceae</taxon>
    </lineage>
</organism>
<evidence type="ECO:0000313" key="1">
    <source>
        <dbReference type="EMBL" id="AFK63184.1"/>
    </source>
</evidence>
<proteinExistence type="predicted"/>
<protein>
    <recommendedName>
        <fullName evidence="3">Prolyl aminopeptidase</fullName>
    </recommendedName>
</protein>
<dbReference type="SUPFAM" id="SSF53474">
    <property type="entry name" value="alpha/beta-Hydrolases"/>
    <property type="match status" value="1"/>
</dbReference>
<dbReference type="Proteomes" id="UP000005267">
    <property type="component" value="Chromosome"/>
</dbReference>
<name>I3UDU6_ADVKW</name>
<dbReference type="Gene3D" id="3.40.50.1820">
    <property type="entry name" value="alpha/beta hydrolase"/>
    <property type="match status" value="1"/>
</dbReference>
<dbReference type="AlphaFoldDB" id="I3UDU6"/>
<dbReference type="STRING" id="1036672.TKWG_16075"/>
<evidence type="ECO:0000313" key="2">
    <source>
        <dbReference type="Proteomes" id="UP000005267"/>
    </source>
</evidence>
<accession>I3UDU6</accession>
<reference evidence="1 2" key="1">
    <citation type="journal article" date="2011" name="J. Bacteriol.">
        <title>Whole-genome shotgun sequencing of the sulfur-oxidizing chemoautotroph Tetrathiobacter kashmirensis.</title>
        <authorList>
            <person name="Ghosh W."/>
            <person name="George A."/>
            <person name="Agarwal A."/>
            <person name="Raj P."/>
            <person name="Alam M."/>
            <person name="Pyne P."/>
            <person name="Das Gupta S.K."/>
        </authorList>
    </citation>
    <scope>NUCLEOTIDE SEQUENCE [LARGE SCALE GENOMIC DNA]</scope>
    <source>
        <strain evidence="1 2">WT001</strain>
    </source>
</reference>